<comment type="caution">
    <text evidence="2">The sequence shown here is derived from an EMBL/GenBank/DDBJ whole genome shotgun (WGS) entry which is preliminary data.</text>
</comment>
<reference evidence="2" key="1">
    <citation type="journal article" date="2020" name="Nat. Commun.">
        <title>Large-scale genome sequencing of mycorrhizal fungi provides insights into the early evolution of symbiotic traits.</title>
        <authorList>
            <person name="Miyauchi S."/>
            <person name="Kiss E."/>
            <person name="Kuo A."/>
            <person name="Drula E."/>
            <person name="Kohler A."/>
            <person name="Sanchez-Garcia M."/>
            <person name="Morin E."/>
            <person name="Andreopoulos B."/>
            <person name="Barry K.W."/>
            <person name="Bonito G."/>
            <person name="Buee M."/>
            <person name="Carver A."/>
            <person name="Chen C."/>
            <person name="Cichocki N."/>
            <person name="Clum A."/>
            <person name="Culley D."/>
            <person name="Crous P.W."/>
            <person name="Fauchery L."/>
            <person name="Girlanda M."/>
            <person name="Hayes R.D."/>
            <person name="Keri Z."/>
            <person name="LaButti K."/>
            <person name="Lipzen A."/>
            <person name="Lombard V."/>
            <person name="Magnuson J."/>
            <person name="Maillard F."/>
            <person name="Murat C."/>
            <person name="Nolan M."/>
            <person name="Ohm R.A."/>
            <person name="Pangilinan J."/>
            <person name="Pereira M.F."/>
            <person name="Perotto S."/>
            <person name="Peter M."/>
            <person name="Pfister S."/>
            <person name="Riley R."/>
            <person name="Sitrit Y."/>
            <person name="Stielow J.B."/>
            <person name="Szollosi G."/>
            <person name="Zifcakova L."/>
            <person name="Stursova M."/>
            <person name="Spatafora J.W."/>
            <person name="Tedersoo L."/>
            <person name="Vaario L.M."/>
            <person name="Yamada A."/>
            <person name="Yan M."/>
            <person name="Wang P."/>
            <person name="Xu J."/>
            <person name="Bruns T."/>
            <person name="Baldrian P."/>
            <person name="Vilgalys R."/>
            <person name="Dunand C."/>
            <person name="Henrissat B."/>
            <person name="Grigoriev I.V."/>
            <person name="Hibbett D."/>
            <person name="Nagy L.G."/>
            <person name="Martin F.M."/>
        </authorList>
    </citation>
    <scope>NUCLEOTIDE SEQUENCE</scope>
    <source>
        <strain evidence="2">UP504</strain>
    </source>
</reference>
<feature type="region of interest" description="Disordered" evidence="1">
    <location>
        <begin position="786"/>
        <end position="809"/>
    </location>
</feature>
<name>A0A9P6DP41_9AGAM</name>
<feature type="region of interest" description="Disordered" evidence="1">
    <location>
        <begin position="489"/>
        <end position="516"/>
    </location>
</feature>
<dbReference type="AlphaFoldDB" id="A0A9P6DP41"/>
<evidence type="ECO:0000256" key="1">
    <source>
        <dbReference type="SAM" id="MobiDB-lite"/>
    </source>
</evidence>
<dbReference type="Pfam" id="PF03382">
    <property type="entry name" value="DUF285"/>
    <property type="match status" value="1"/>
</dbReference>
<feature type="compositionally biased region" description="Low complexity" evidence="1">
    <location>
        <begin position="231"/>
        <end position="243"/>
    </location>
</feature>
<dbReference type="InterPro" id="IPR005046">
    <property type="entry name" value="DUF285"/>
</dbReference>
<organism evidence="2 3">
    <name type="scientific">Hydnum rufescens UP504</name>
    <dbReference type="NCBI Taxonomy" id="1448309"/>
    <lineage>
        <taxon>Eukaryota</taxon>
        <taxon>Fungi</taxon>
        <taxon>Dikarya</taxon>
        <taxon>Basidiomycota</taxon>
        <taxon>Agaricomycotina</taxon>
        <taxon>Agaricomycetes</taxon>
        <taxon>Cantharellales</taxon>
        <taxon>Hydnaceae</taxon>
        <taxon>Hydnum</taxon>
    </lineage>
</organism>
<evidence type="ECO:0000313" key="3">
    <source>
        <dbReference type="Proteomes" id="UP000886523"/>
    </source>
</evidence>
<dbReference type="Proteomes" id="UP000886523">
    <property type="component" value="Unassembled WGS sequence"/>
</dbReference>
<accession>A0A9P6DP41</accession>
<proteinExistence type="predicted"/>
<feature type="region of interest" description="Disordered" evidence="1">
    <location>
        <begin position="230"/>
        <end position="297"/>
    </location>
</feature>
<keyword evidence="3" id="KW-1185">Reference proteome</keyword>
<sequence>MAEALWLRLERRVHQSAIAANCIVSSVPSGDTAKLSNDFSPLFDASESEVRVETEFTVPLPLGTLRTLLSILMEESPNYNLYSENCYFFCAVIYEALVSAGSGVNVAGAPSDFSTFFGSKTKARIKKRMASSPSEPSSGSLVGLETPKVAYIRLPTPIEQLPDKFSVATQTEQAVESRPITPIEQLPDKSSVATQMEQTVESHPMAPIEQLPDKFSVAIQTEQMVEKLLVTPSSSSWTSPRSPLRQNKRLRGILSPPPSSFRTSSQLPHRWNKWSRVVPSPPSSSSQTNGTNGREASRHPIKQLLDKSSVATQTEQTVERHPITSTEQLPDKFSVATQMEQMVESRPITPIEQFPDKFSVAAQTEQRVKRHLAIPIEQLPDKFSITTQTEQMVESHPTTPIKQLLDKSSVATQTEQMVERHPITSIEQLPDMFSVATQMEQTVGRHPIAPIKQFPDKFSVATQTEQTVKRHPATPIEQLPDKFSVATQTEQRVERDPSKVLGCHPDGTNSREDPIVPPIEQLPDKFSVATQTEQTVGRHPITPIERLLDKFSVATQTEQTVKRPPIAPIEELPDKFSIATQTEQTVERHPITSIEQLPEKSPVAKNLHTSAYEAMTLQETKLLLDTLVSVHLGVTPLPDQDHILRRPMPKFDAAEGSMAGDVIQVESEAPPPALNSSPSLAISTPEAPLRHVKFASPMATKLHVDDSPEASAKATPQELVGKQDGEMLEETVWQWHVTGGTLAEAISLHLSQSSPAPSITTEFVTSLESVSMENLGASEANMQTVPTGSPTSDATGYPSPPNDIDPVQPGSMVVKSKLRVKLPNFMPYDASLPPTQTLLYIPHTPFPHSRDSAFFPNLRYPLAPTFTHRGSALMRDRARKRNSNYLTINWLLWHRWRFPHRHDVRPYVPLLVRPQQQDVRIYLPPLVLPQQPDVRAHLPPLVLPQ</sequence>
<gene>
    <name evidence="2" type="ORF">BS47DRAFT_1367752</name>
</gene>
<dbReference type="EMBL" id="MU129133">
    <property type="protein sequence ID" value="KAF9505883.1"/>
    <property type="molecule type" value="Genomic_DNA"/>
</dbReference>
<evidence type="ECO:0000313" key="2">
    <source>
        <dbReference type="EMBL" id="KAF9505883.1"/>
    </source>
</evidence>
<protein>
    <submittedName>
        <fullName evidence="2">Uncharacterized protein</fullName>
    </submittedName>
</protein>